<evidence type="ECO:0000313" key="9">
    <source>
        <dbReference type="Proteomes" id="UP000048948"/>
    </source>
</evidence>
<dbReference type="EMBL" id="CSAD01000267">
    <property type="protein sequence ID" value="COV57776.1"/>
    <property type="molecule type" value="Genomic_DNA"/>
</dbReference>
<dbReference type="EMBL" id="CHKL01000260">
    <property type="protein sequence ID" value="COW37220.1"/>
    <property type="molecule type" value="Genomic_DNA"/>
</dbReference>
<evidence type="ECO:0000313" key="2">
    <source>
        <dbReference type="EMBL" id="CFE43953.1"/>
    </source>
</evidence>
<dbReference type="Proteomes" id="UP000048289">
    <property type="component" value="Unassembled WGS sequence"/>
</dbReference>
<dbReference type="AlphaFoldDB" id="A0A655I6E9"/>
<evidence type="ECO:0000313" key="4">
    <source>
        <dbReference type="EMBL" id="COV57776.1"/>
    </source>
</evidence>
<dbReference type="Proteomes" id="UP000048948">
    <property type="component" value="Unassembled WGS sequence"/>
</dbReference>
<feature type="region of interest" description="Disordered" evidence="1">
    <location>
        <begin position="169"/>
        <end position="192"/>
    </location>
</feature>
<sequence>MQPGFGTLQHLLEAVPPGVGQPRAAHRGGVGGRVAFPDGQFDVAPQPLQVGHVGDVAEVGLGGLGHRRDDLVATLRDRLRVTGHLVEQPPAPGCAVVDLVDVGTELTAAGGHAALRFSGADPLVGALSVDEHPLDRWRRGGFLGGHRRGADQDAVDRHQWEAVGLRPAPGQIFRSPSRGANAAADAHRDVGA</sequence>
<evidence type="ECO:0000313" key="5">
    <source>
        <dbReference type="EMBL" id="COW37220.1"/>
    </source>
</evidence>
<evidence type="ECO:0000256" key="1">
    <source>
        <dbReference type="SAM" id="MobiDB-lite"/>
    </source>
</evidence>
<evidence type="ECO:0000313" key="8">
    <source>
        <dbReference type="Proteomes" id="UP000048600"/>
    </source>
</evidence>
<evidence type="ECO:0000313" key="3">
    <source>
        <dbReference type="EMBL" id="CKU07964.1"/>
    </source>
</evidence>
<protein>
    <submittedName>
        <fullName evidence="4">Uncharacterized protein</fullName>
    </submittedName>
</protein>
<reference evidence="6 7" key="1">
    <citation type="submission" date="2015-03" db="EMBL/GenBank/DDBJ databases">
        <authorList>
            <consortium name="Pathogen Informatics"/>
        </authorList>
    </citation>
    <scope>NUCLEOTIDE SEQUENCE [LARGE SCALE GENOMIC DNA]</scope>
    <source>
        <strain evidence="3 9">Bir 172</strain>
        <strain evidence="4 6">G09801536</strain>
        <strain evidence="2 7">G09901357</strain>
        <strain evidence="5 8">P00601463</strain>
    </source>
</reference>
<accession>A0A655I6E9</accession>
<name>A0A655I6E9_MYCTX</name>
<dbReference type="Proteomes" id="UP000045842">
    <property type="component" value="Unassembled WGS sequence"/>
</dbReference>
<organism evidence="4 6">
    <name type="scientific">Mycobacterium tuberculosis</name>
    <dbReference type="NCBI Taxonomy" id="1773"/>
    <lineage>
        <taxon>Bacteria</taxon>
        <taxon>Bacillati</taxon>
        <taxon>Actinomycetota</taxon>
        <taxon>Actinomycetes</taxon>
        <taxon>Mycobacteriales</taxon>
        <taxon>Mycobacteriaceae</taxon>
        <taxon>Mycobacterium</taxon>
        <taxon>Mycobacterium tuberculosis complex</taxon>
    </lineage>
</organism>
<evidence type="ECO:0000313" key="7">
    <source>
        <dbReference type="Proteomes" id="UP000048289"/>
    </source>
</evidence>
<dbReference type="EMBL" id="CNGE01001378">
    <property type="protein sequence ID" value="CKU07964.1"/>
    <property type="molecule type" value="Genomic_DNA"/>
</dbReference>
<evidence type="ECO:0000313" key="6">
    <source>
        <dbReference type="Proteomes" id="UP000045842"/>
    </source>
</evidence>
<dbReference type="Proteomes" id="UP000048600">
    <property type="component" value="Unassembled WGS sequence"/>
</dbReference>
<proteinExistence type="predicted"/>
<gene>
    <name evidence="4" type="ORF">ERS007679_02101</name>
    <name evidence="2" type="ORF">ERS007681_03527</name>
    <name evidence="5" type="ORF">ERS007741_02333</name>
    <name evidence="3" type="ORF">ERS027646_04461</name>
</gene>
<dbReference type="EMBL" id="CFOE01000624">
    <property type="protein sequence ID" value="CFE43953.1"/>
    <property type="molecule type" value="Genomic_DNA"/>
</dbReference>